<dbReference type="GO" id="GO:0045047">
    <property type="term" value="P:protein targeting to ER"/>
    <property type="evidence" value="ECO:0007669"/>
    <property type="project" value="TreeGrafter"/>
</dbReference>
<feature type="domain" description="MEIS N-terminal" evidence="12">
    <location>
        <begin position="77"/>
        <end position="189"/>
    </location>
</feature>
<keyword evidence="8" id="KW-0539">Nucleus</keyword>
<dbReference type="GO" id="GO:0005787">
    <property type="term" value="C:signal peptidase complex"/>
    <property type="evidence" value="ECO:0007669"/>
    <property type="project" value="InterPro"/>
</dbReference>
<keyword evidence="7" id="KW-0472">Membrane</keyword>
<dbReference type="PANTHER" id="PTHR12804">
    <property type="entry name" value="MICROSOMAL SIGNAL PEPTIDASE 23 KD SUBUNIT SPC22/23"/>
    <property type="match status" value="1"/>
</dbReference>
<evidence type="ECO:0000259" key="12">
    <source>
        <dbReference type="Pfam" id="PF16493"/>
    </source>
</evidence>
<keyword evidence="14" id="KW-1185">Reference proteome</keyword>
<evidence type="ECO:0000256" key="2">
    <source>
        <dbReference type="ARBA" id="ARBA00009289"/>
    </source>
</evidence>
<dbReference type="GO" id="GO:0006465">
    <property type="term" value="P:signal peptide processing"/>
    <property type="evidence" value="ECO:0007669"/>
    <property type="project" value="InterPro"/>
</dbReference>
<sequence length="409" mass="45243">MKMCEGMYDDGLHGYMTDPTAAMYDPHSGHRPGLPGIPPHHSPHMNHAAAGMHGYHGTPSHVSQTTNHMGGAVQPDKRDKEAIYGHPLFPLLALIFEKCELATCTPREPGVAGGDVCSSDSFSEDVAVFSKQIRQEKPYYVADPEVDSLMVQAIQVLRFHLLELEKVHELCDNFCHRYISCLKGKMPIDLVIDERDTTKPPELGNANGEGRSNADSTSHTDGASTPDVRPPSSSLSYGGAMNDDVRSPGSGSTPGPLSAQPPPGLGEDPAIWPYLQQEATINVKINASNEKVIKNRHYAIVKFDLQANLSAAFNWNIKELFIYLNAEYTSNDAIETVIWDKIILRGQEHVVDIRNQYAKYKLDDVANVCGKNLTLKFYWNTIPNIGIFHWRTMGESESITIQFPDNNCP</sequence>
<reference evidence="13" key="1">
    <citation type="submission" date="2022-01" db="EMBL/GenBank/DDBJ databases">
        <authorList>
            <person name="King R."/>
        </authorList>
    </citation>
    <scope>NUCLEOTIDE SEQUENCE</scope>
</reference>
<dbReference type="PANTHER" id="PTHR12804:SF0">
    <property type="entry name" value="SIGNAL PEPTIDASE COMPLEX SUBUNIT 3"/>
    <property type="match status" value="1"/>
</dbReference>
<dbReference type="InterPro" id="IPR032453">
    <property type="entry name" value="PKNOX/Meis_N"/>
</dbReference>
<evidence type="ECO:0000313" key="13">
    <source>
        <dbReference type="EMBL" id="CAG9808210.1"/>
    </source>
</evidence>
<dbReference type="Pfam" id="PF16493">
    <property type="entry name" value="Meis_PKNOX_N"/>
    <property type="match status" value="1"/>
</dbReference>
<evidence type="ECO:0000256" key="7">
    <source>
        <dbReference type="ARBA" id="ARBA00023136"/>
    </source>
</evidence>
<comment type="similarity">
    <text evidence="2">Belongs to the SPCS3 family.</text>
</comment>
<accession>A0A9N9WXX7</accession>
<proteinExistence type="inferred from homology"/>
<dbReference type="AlphaFoldDB" id="A0A9N9WXX7"/>
<gene>
    <name evidence="13" type="ORF">CHIRRI_LOCUS11053</name>
</gene>
<dbReference type="EMBL" id="OU895879">
    <property type="protein sequence ID" value="CAG9808210.1"/>
    <property type="molecule type" value="Genomic_DNA"/>
</dbReference>
<evidence type="ECO:0000256" key="9">
    <source>
        <dbReference type="ARBA" id="ARBA00029556"/>
    </source>
</evidence>
<feature type="compositionally biased region" description="Low complexity" evidence="11">
    <location>
        <begin position="247"/>
        <end position="256"/>
    </location>
</feature>
<evidence type="ECO:0000256" key="4">
    <source>
        <dbReference type="ARBA" id="ARBA00022824"/>
    </source>
</evidence>
<keyword evidence="6" id="KW-1133">Transmembrane helix</keyword>
<evidence type="ECO:0000256" key="8">
    <source>
        <dbReference type="ARBA" id="ARBA00023242"/>
    </source>
</evidence>
<comment type="subcellular location">
    <subcellularLocation>
        <location evidence="1">Endoplasmic reticulum membrane</location>
        <topology evidence="1">Single-pass type II membrane protein</topology>
    </subcellularLocation>
</comment>
<dbReference type="Proteomes" id="UP001153620">
    <property type="component" value="Chromosome 3"/>
</dbReference>
<dbReference type="InterPro" id="IPR007653">
    <property type="entry name" value="SPC3"/>
</dbReference>
<evidence type="ECO:0000256" key="5">
    <source>
        <dbReference type="ARBA" id="ARBA00022968"/>
    </source>
</evidence>
<evidence type="ECO:0000313" key="14">
    <source>
        <dbReference type="Proteomes" id="UP001153620"/>
    </source>
</evidence>
<keyword evidence="3" id="KW-0812">Transmembrane</keyword>
<organism evidence="13 14">
    <name type="scientific">Chironomus riparius</name>
    <dbReference type="NCBI Taxonomy" id="315576"/>
    <lineage>
        <taxon>Eukaryota</taxon>
        <taxon>Metazoa</taxon>
        <taxon>Ecdysozoa</taxon>
        <taxon>Arthropoda</taxon>
        <taxon>Hexapoda</taxon>
        <taxon>Insecta</taxon>
        <taxon>Pterygota</taxon>
        <taxon>Neoptera</taxon>
        <taxon>Endopterygota</taxon>
        <taxon>Diptera</taxon>
        <taxon>Nematocera</taxon>
        <taxon>Chironomoidea</taxon>
        <taxon>Chironomidae</taxon>
        <taxon>Chironominae</taxon>
        <taxon>Chironomus</taxon>
    </lineage>
</organism>
<dbReference type="Pfam" id="PF04573">
    <property type="entry name" value="SPC22"/>
    <property type="match status" value="1"/>
</dbReference>
<comment type="function">
    <text evidence="10">Essential component of the signal peptidase complex (SPC) which catalyzes the cleavage of N-terminal signal sequences from nascent proteins as they are translocated into the lumen of the endoplasmic reticulum. Essential for the SPC catalytic activity, possibly by stabilizing and positioning the active center of the complex close to the lumenal surface.</text>
</comment>
<evidence type="ECO:0000256" key="11">
    <source>
        <dbReference type="SAM" id="MobiDB-lite"/>
    </source>
</evidence>
<dbReference type="OrthoDB" id="5977959at2759"/>
<evidence type="ECO:0000256" key="3">
    <source>
        <dbReference type="ARBA" id="ARBA00022692"/>
    </source>
</evidence>
<feature type="compositionally biased region" description="Polar residues" evidence="11">
    <location>
        <begin position="213"/>
        <end position="223"/>
    </location>
</feature>
<reference evidence="13" key="2">
    <citation type="submission" date="2022-10" db="EMBL/GenBank/DDBJ databases">
        <authorList>
            <consortium name="ENA_rothamsted_submissions"/>
            <consortium name="culmorum"/>
            <person name="King R."/>
        </authorList>
    </citation>
    <scope>NUCLEOTIDE SEQUENCE</scope>
</reference>
<name>A0A9N9WXX7_9DIPT</name>
<evidence type="ECO:0000256" key="10">
    <source>
        <dbReference type="ARBA" id="ARBA00046080"/>
    </source>
</evidence>
<feature type="region of interest" description="Disordered" evidence="11">
    <location>
        <begin position="196"/>
        <end position="270"/>
    </location>
</feature>
<keyword evidence="4" id="KW-0256">Endoplasmic reticulum</keyword>
<evidence type="ECO:0000256" key="1">
    <source>
        <dbReference type="ARBA" id="ARBA00004648"/>
    </source>
</evidence>
<evidence type="ECO:0000256" key="6">
    <source>
        <dbReference type="ARBA" id="ARBA00022989"/>
    </source>
</evidence>
<protein>
    <recommendedName>
        <fullName evidence="9">Signal peptidase complex subunit 3</fullName>
    </recommendedName>
</protein>
<keyword evidence="5" id="KW-0735">Signal-anchor</keyword>